<evidence type="ECO:0000313" key="8">
    <source>
        <dbReference type="EMBL" id="SHE94651.1"/>
    </source>
</evidence>
<keyword evidence="8" id="KW-0969">Cilium</keyword>
<feature type="transmembrane region" description="Helical" evidence="7">
    <location>
        <begin position="29"/>
        <end position="48"/>
    </location>
</feature>
<reference evidence="9" key="1">
    <citation type="submission" date="2016-11" db="EMBL/GenBank/DDBJ databases">
        <authorList>
            <person name="Varghese N."/>
            <person name="Submissions S."/>
        </authorList>
    </citation>
    <scope>NUCLEOTIDE SEQUENCE [LARGE SCALE GENOMIC DNA]</scope>
    <source>
        <strain evidence="9">DSM 21264</strain>
    </source>
</reference>
<keyword evidence="2 7" id="KW-0812">Transmembrane</keyword>
<keyword evidence="8" id="KW-0966">Cell projection</keyword>
<dbReference type="InterPro" id="IPR052205">
    <property type="entry name" value="FliO/MopB"/>
</dbReference>
<dbReference type="InterPro" id="IPR022781">
    <property type="entry name" value="Flagellar_biosynth_FliO"/>
</dbReference>
<keyword evidence="9" id="KW-1185">Reference proteome</keyword>
<keyword evidence="3 7" id="KW-1133">Transmembrane helix</keyword>
<dbReference type="PANTHER" id="PTHR38766">
    <property type="entry name" value="FLAGELLAR PROTEIN FLIO"/>
    <property type="match status" value="1"/>
</dbReference>
<evidence type="ECO:0000256" key="4">
    <source>
        <dbReference type="ARBA" id="ARBA00023136"/>
    </source>
</evidence>
<dbReference type="GO" id="GO:0044781">
    <property type="term" value="P:bacterial-type flagellum organization"/>
    <property type="evidence" value="ECO:0007669"/>
    <property type="project" value="UniProtKB-UniRule"/>
</dbReference>
<keyword evidence="8" id="KW-0282">Flagellum</keyword>
<dbReference type="GO" id="GO:0005886">
    <property type="term" value="C:plasma membrane"/>
    <property type="evidence" value="ECO:0007669"/>
    <property type="project" value="UniProtKB-SubCell"/>
</dbReference>
<dbReference type="Pfam" id="PF04347">
    <property type="entry name" value="FliO"/>
    <property type="match status" value="1"/>
</dbReference>
<protein>
    <recommendedName>
        <fullName evidence="7">Flagellar protein</fullName>
    </recommendedName>
</protein>
<name>A0A1M4XMK3_VIBGA</name>
<evidence type="ECO:0000256" key="7">
    <source>
        <dbReference type="RuleBase" id="RU362064"/>
    </source>
</evidence>
<proteinExistence type="inferred from homology"/>
<evidence type="ECO:0000256" key="5">
    <source>
        <dbReference type="ARBA" id="ARBA00023143"/>
    </source>
</evidence>
<comment type="subcellular location">
    <subcellularLocation>
        <location evidence="7">Cell membrane</location>
    </subcellularLocation>
    <subcellularLocation>
        <location evidence="7">Bacterial flagellum basal body</location>
    </subcellularLocation>
</comment>
<dbReference type="Proteomes" id="UP000184159">
    <property type="component" value="Unassembled WGS sequence"/>
</dbReference>
<dbReference type="NCBIfam" id="TIGR03500">
    <property type="entry name" value="FliO_TIGR"/>
    <property type="match status" value="1"/>
</dbReference>
<comment type="similarity">
    <text evidence="6 7">Belongs to the FliO/MopB family.</text>
</comment>
<evidence type="ECO:0000256" key="1">
    <source>
        <dbReference type="ARBA" id="ARBA00022475"/>
    </source>
</evidence>
<dbReference type="EMBL" id="FQUH01000004">
    <property type="protein sequence ID" value="SHE94651.1"/>
    <property type="molecule type" value="Genomic_DNA"/>
</dbReference>
<dbReference type="RefSeq" id="WP_072956590.1">
    <property type="nucleotide sequence ID" value="NZ_FQUH01000004.1"/>
</dbReference>
<evidence type="ECO:0000256" key="2">
    <source>
        <dbReference type="ARBA" id="ARBA00022692"/>
    </source>
</evidence>
<evidence type="ECO:0000313" key="9">
    <source>
        <dbReference type="Proteomes" id="UP000184159"/>
    </source>
</evidence>
<gene>
    <name evidence="8" type="ORF">SAMN02745781_01103</name>
</gene>
<keyword evidence="5 7" id="KW-0975">Bacterial flagellum</keyword>
<sequence>MKRLISLFSLFLCAFPVWAEVGDSMSILTTLGSLVFVIAFILVLAFLLKKMRLPVLGQQKDLMIIRQLPIGTKEKLLIVQAGEEQFLVGATSHSIQLISKLEQPLSSGSQTGEHPFAGQLNRFLKKNDKI</sequence>
<dbReference type="AlphaFoldDB" id="A0A1M4XMK3"/>
<evidence type="ECO:0000256" key="3">
    <source>
        <dbReference type="ARBA" id="ARBA00022989"/>
    </source>
</evidence>
<dbReference type="GO" id="GO:0009425">
    <property type="term" value="C:bacterial-type flagellum basal body"/>
    <property type="evidence" value="ECO:0007669"/>
    <property type="project" value="UniProtKB-SubCell"/>
</dbReference>
<evidence type="ECO:0000256" key="6">
    <source>
        <dbReference type="ARBA" id="ARBA00037937"/>
    </source>
</evidence>
<keyword evidence="4 7" id="KW-0472">Membrane</keyword>
<dbReference type="PANTHER" id="PTHR38766:SF1">
    <property type="entry name" value="FLAGELLAR PROTEIN FLIO"/>
    <property type="match status" value="1"/>
</dbReference>
<accession>A0A1M4XMK3</accession>
<keyword evidence="1 7" id="KW-1003">Cell membrane</keyword>
<organism evidence="8 9">
    <name type="scientific">Vibrio gazogenes DSM 21264 = NBRC 103151</name>
    <dbReference type="NCBI Taxonomy" id="1123492"/>
    <lineage>
        <taxon>Bacteria</taxon>
        <taxon>Pseudomonadati</taxon>
        <taxon>Pseudomonadota</taxon>
        <taxon>Gammaproteobacteria</taxon>
        <taxon>Vibrionales</taxon>
        <taxon>Vibrionaceae</taxon>
        <taxon>Vibrio</taxon>
    </lineage>
</organism>